<evidence type="ECO:0000313" key="1">
    <source>
        <dbReference type="EMBL" id="PKA60754.1"/>
    </source>
</evidence>
<sequence>MRKGPAHCRLLMRRWRQARLSVRNRRTSVNPRAPKLGRVSLFTGLQRLKRETPRISVREDTLPEMERLKN</sequence>
<protein>
    <submittedName>
        <fullName evidence="1">Uncharacterized protein</fullName>
    </submittedName>
</protein>
<organism evidence="1 2">
    <name type="scientific">Apostasia shenzhenica</name>
    <dbReference type="NCBI Taxonomy" id="1088818"/>
    <lineage>
        <taxon>Eukaryota</taxon>
        <taxon>Viridiplantae</taxon>
        <taxon>Streptophyta</taxon>
        <taxon>Embryophyta</taxon>
        <taxon>Tracheophyta</taxon>
        <taxon>Spermatophyta</taxon>
        <taxon>Magnoliopsida</taxon>
        <taxon>Liliopsida</taxon>
        <taxon>Asparagales</taxon>
        <taxon>Orchidaceae</taxon>
        <taxon>Apostasioideae</taxon>
        <taxon>Apostasia</taxon>
    </lineage>
</organism>
<dbReference type="AlphaFoldDB" id="A0A2I0AYZ5"/>
<accession>A0A2I0AYZ5</accession>
<proteinExistence type="predicted"/>
<gene>
    <name evidence="1" type="ORF">AXF42_Ash006388</name>
</gene>
<evidence type="ECO:0000313" key="2">
    <source>
        <dbReference type="Proteomes" id="UP000236161"/>
    </source>
</evidence>
<dbReference type="EMBL" id="KZ451935">
    <property type="protein sequence ID" value="PKA60754.1"/>
    <property type="molecule type" value="Genomic_DNA"/>
</dbReference>
<keyword evidence="2" id="KW-1185">Reference proteome</keyword>
<reference evidence="1 2" key="1">
    <citation type="journal article" date="2017" name="Nature">
        <title>The Apostasia genome and the evolution of orchids.</title>
        <authorList>
            <person name="Zhang G.Q."/>
            <person name="Liu K.W."/>
            <person name="Li Z."/>
            <person name="Lohaus R."/>
            <person name="Hsiao Y.Y."/>
            <person name="Niu S.C."/>
            <person name="Wang J.Y."/>
            <person name="Lin Y.C."/>
            <person name="Xu Q."/>
            <person name="Chen L.J."/>
            <person name="Yoshida K."/>
            <person name="Fujiwara S."/>
            <person name="Wang Z.W."/>
            <person name="Zhang Y.Q."/>
            <person name="Mitsuda N."/>
            <person name="Wang M."/>
            <person name="Liu G.H."/>
            <person name="Pecoraro L."/>
            <person name="Huang H.X."/>
            <person name="Xiao X.J."/>
            <person name="Lin M."/>
            <person name="Wu X.Y."/>
            <person name="Wu W.L."/>
            <person name="Chen Y.Y."/>
            <person name="Chang S.B."/>
            <person name="Sakamoto S."/>
            <person name="Ohme-Takagi M."/>
            <person name="Yagi M."/>
            <person name="Zeng S.J."/>
            <person name="Shen C.Y."/>
            <person name="Yeh C.M."/>
            <person name="Luo Y.B."/>
            <person name="Tsai W.C."/>
            <person name="Van de Peer Y."/>
            <person name="Liu Z.J."/>
        </authorList>
    </citation>
    <scope>NUCLEOTIDE SEQUENCE [LARGE SCALE GENOMIC DNA]</scope>
    <source>
        <strain evidence="2">cv. Shenzhen</strain>
        <tissue evidence="1">Stem</tissue>
    </source>
</reference>
<name>A0A2I0AYZ5_9ASPA</name>
<dbReference type="Proteomes" id="UP000236161">
    <property type="component" value="Unassembled WGS sequence"/>
</dbReference>